<organism evidence="3 4">
    <name type="scientific">Heligmosomoides polygyrus</name>
    <name type="common">Parasitic roundworm</name>
    <dbReference type="NCBI Taxonomy" id="6339"/>
    <lineage>
        <taxon>Eukaryota</taxon>
        <taxon>Metazoa</taxon>
        <taxon>Ecdysozoa</taxon>
        <taxon>Nematoda</taxon>
        <taxon>Chromadorea</taxon>
        <taxon>Rhabditida</taxon>
        <taxon>Rhabditina</taxon>
        <taxon>Rhabditomorpha</taxon>
        <taxon>Strongyloidea</taxon>
        <taxon>Heligmosomidae</taxon>
        <taxon>Heligmosomoides</taxon>
    </lineage>
</organism>
<reference evidence="2 3" key="1">
    <citation type="submission" date="2018-11" db="EMBL/GenBank/DDBJ databases">
        <authorList>
            <consortium name="Pathogen Informatics"/>
        </authorList>
    </citation>
    <scope>NUCLEOTIDE SEQUENCE [LARGE SCALE GENOMIC DNA]</scope>
</reference>
<reference evidence="4" key="2">
    <citation type="submission" date="2019-09" db="UniProtKB">
        <authorList>
            <consortium name="WormBaseParasite"/>
        </authorList>
    </citation>
    <scope>IDENTIFICATION</scope>
</reference>
<dbReference type="EMBL" id="UZAH01038040">
    <property type="protein sequence ID" value="VDP51792.1"/>
    <property type="molecule type" value="Genomic_DNA"/>
</dbReference>
<feature type="domain" description="DUF7637" evidence="1">
    <location>
        <begin position="1"/>
        <end position="68"/>
    </location>
</feature>
<gene>
    <name evidence="2" type="ORF">HPBE_LOCUS25512</name>
</gene>
<dbReference type="AlphaFoldDB" id="A0A183GS43"/>
<evidence type="ECO:0000313" key="2">
    <source>
        <dbReference type="EMBL" id="VDP51792.1"/>
    </source>
</evidence>
<evidence type="ECO:0000259" key="1">
    <source>
        <dbReference type="Pfam" id="PF24643"/>
    </source>
</evidence>
<dbReference type="WBParaSite" id="HPBE_0002551301-mRNA-1">
    <property type="protein sequence ID" value="HPBE_0002551301-mRNA-1"/>
    <property type="gene ID" value="HPBE_0002551301"/>
</dbReference>
<sequence>MADIVAGRLKLEVPHCSDERDDVVLDPEKQAALLVAWLKKYGILLADELVKTAEEEPGCEKFLVYNLENWRQLTREALELPPKILNVTYMVFWEHWTRITELCFVFATG</sequence>
<protein>
    <submittedName>
        <fullName evidence="4">Calponin-homology (CH) domain-containing protein</fullName>
    </submittedName>
</protein>
<accession>A0A183GS43</accession>
<dbReference type="Pfam" id="PF24643">
    <property type="entry name" value="DUF7637"/>
    <property type="match status" value="1"/>
</dbReference>
<name>A0A183GS43_HELPZ</name>
<dbReference type="Proteomes" id="UP000050761">
    <property type="component" value="Unassembled WGS sequence"/>
</dbReference>
<dbReference type="InterPro" id="IPR056054">
    <property type="entry name" value="DUF7637"/>
</dbReference>
<proteinExistence type="predicted"/>
<evidence type="ECO:0000313" key="4">
    <source>
        <dbReference type="WBParaSite" id="HPBE_0002551301-mRNA-1"/>
    </source>
</evidence>
<accession>A0A3P8DJZ3</accession>
<evidence type="ECO:0000313" key="3">
    <source>
        <dbReference type="Proteomes" id="UP000050761"/>
    </source>
</evidence>
<keyword evidence="3" id="KW-1185">Reference proteome</keyword>